<evidence type="ECO:0000256" key="1">
    <source>
        <dbReference type="ARBA" id="ARBA00002841"/>
    </source>
</evidence>
<comment type="function">
    <text evidence="1">Part of the ABC transporter complex PstSACB involved in phosphate import.</text>
</comment>
<dbReference type="RefSeq" id="WP_090749549.1">
    <property type="nucleotide sequence ID" value="NZ_FOBW01000018.1"/>
</dbReference>
<comment type="similarity">
    <text evidence="3">Belongs to the PstS family.</text>
</comment>
<dbReference type="PANTHER" id="PTHR30570:SF1">
    <property type="entry name" value="PHOSPHATE-BINDING PROTEIN PSTS"/>
    <property type="match status" value="1"/>
</dbReference>
<dbReference type="GO" id="GO:0005886">
    <property type="term" value="C:plasma membrane"/>
    <property type="evidence" value="ECO:0007669"/>
    <property type="project" value="UniProtKB-SubCell"/>
</dbReference>
<evidence type="ECO:0000313" key="12">
    <source>
        <dbReference type="Proteomes" id="UP000198553"/>
    </source>
</evidence>
<evidence type="ECO:0000259" key="10">
    <source>
        <dbReference type="Pfam" id="PF12849"/>
    </source>
</evidence>
<gene>
    <name evidence="11" type="ORF">SAMN05192533_11851</name>
</gene>
<organism evidence="11 12">
    <name type="scientific">Mesobacillus persicus</name>
    <dbReference type="NCBI Taxonomy" id="930146"/>
    <lineage>
        <taxon>Bacteria</taxon>
        <taxon>Bacillati</taxon>
        <taxon>Bacillota</taxon>
        <taxon>Bacilli</taxon>
        <taxon>Bacillales</taxon>
        <taxon>Bacillaceae</taxon>
        <taxon>Mesobacillus</taxon>
    </lineage>
</organism>
<feature type="transmembrane region" description="Helical" evidence="9">
    <location>
        <begin position="65"/>
        <end position="85"/>
    </location>
</feature>
<dbReference type="InterPro" id="IPR050811">
    <property type="entry name" value="Phosphate_ABC_transporter"/>
</dbReference>
<reference evidence="12" key="1">
    <citation type="submission" date="2016-10" db="EMBL/GenBank/DDBJ databases">
        <authorList>
            <person name="Varghese N."/>
            <person name="Submissions S."/>
        </authorList>
    </citation>
    <scope>NUCLEOTIDE SEQUENCE [LARGE SCALE GENOMIC DNA]</scope>
    <source>
        <strain evidence="12">B48,IBRC-M 10115,DSM 25386,CECT 8001</strain>
    </source>
</reference>
<keyword evidence="6" id="KW-0732">Signal</keyword>
<keyword evidence="9" id="KW-0472">Membrane</keyword>
<protein>
    <submittedName>
        <fullName evidence="11">Phosphate transport system substrate-binding protein</fullName>
    </submittedName>
</protein>
<dbReference type="OrthoDB" id="9790048at2"/>
<comment type="subunit">
    <text evidence="4">The complex is composed of two ATP-binding proteins (PstB), two transmembrane proteins (PstC and PstA) and a solute-binding protein (PstS).</text>
</comment>
<evidence type="ECO:0000256" key="5">
    <source>
        <dbReference type="ARBA" id="ARBA00022592"/>
    </source>
</evidence>
<evidence type="ECO:0000256" key="9">
    <source>
        <dbReference type="SAM" id="Phobius"/>
    </source>
</evidence>
<keyword evidence="9" id="KW-1133">Transmembrane helix</keyword>
<keyword evidence="5" id="KW-0592">Phosphate transport</keyword>
<dbReference type="Proteomes" id="UP000198553">
    <property type="component" value="Unassembled WGS sequence"/>
</dbReference>
<sequence>MKLFVTILTVMAVGFVGLVATIFASLSRNAEFYSAFVPAVTVGIIITIILAIYGKLKEKIPKVSMLIFAILAVLSVSAFEGYQAYLHSLEVVSSQDVDLSEYRPFIDGSKAVRLDEDSTFKIEDNLPSLDGATALYPVYAAFAQAVYPEKEYDLYNSEVVSSQTSHAFDRLVKGEVDIVFMAHPSEKQMKGAERNGVELSLTPIGREAFVFFVHNNNSVEELTVEQIQRIYSGKITNWKEVGGTDEEIRAFQRPEGSGSQSALISVMDGIPLMDAPSEDIVSAMGGIIKETTNYRNRTNAIGFSFRHFSQEMVHDGKIKNIAVEGVLPTKENIQNESYPIVDQFYAITAGSENPHVEAFIKWMQSDQGQKIVDLTGYVPLTE</sequence>
<keyword evidence="9" id="KW-0812">Transmembrane</keyword>
<evidence type="ECO:0000256" key="3">
    <source>
        <dbReference type="ARBA" id="ARBA00008725"/>
    </source>
</evidence>
<dbReference type="SUPFAM" id="SSF53850">
    <property type="entry name" value="Periplasmic binding protein-like II"/>
    <property type="match status" value="1"/>
</dbReference>
<keyword evidence="8" id="KW-0449">Lipoprotein</keyword>
<feature type="domain" description="PBP" evidence="10">
    <location>
        <begin position="130"/>
        <end position="366"/>
    </location>
</feature>
<evidence type="ECO:0000256" key="6">
    <source>
        <dbReference type="ARBA" id="ARBA00022729"/>
    </source>
</evidence>
<keyword evidence="12" id="KW-1185">Reference proteome</keyword>
<dbReference type="GO" id="GO:0006817">
    <property type="term" value="P:phosphate ion transport"/>
    <property type="evidence" value="ECO:0007669"/>
    <property type="project" value="UniProtKB-KW"/>
</dbReference>
<dbReference type="Gene3D" id="3.40.190.10">
    <property type="entry name" value="Periplasmic binding protein-like II"/>
    <property type="match status" value="2"/>
</dbReference>
<proteinExistence type="inferred from homology"/>
<evidence type="ECO:0000256" key="7">
    <source>
        <dbReference type="ARBA" id="ARBA00023139"/>
    </source>
</evidence>
<feature type="transmembrane region" description="Helical" evidence="9">
    <location>
        <begin position="7"/>
        <end position="26"/>
    </location>
</feature>
<dbReference type="STRING" id="930146.SAMN05192533_11851"/>
<name>A0A1H8IUZ7_9BACI</name>
<keyword evidence="7" id="KW-0564">Palmitate</keyword>
<evidence type="ECO:0000256" key="2">
    <source>
        <dbReference type="ARBA" id="ARBA00004193"/>
    </source>
</evidence>
<evidence type="ECO:0000313" key="11">
    <source>
        <dbReference type="EMBL" id="SEN71787.1"/>
    </source>
</evidence>
<comment type="subcellular location">
    <subcellularLocation>
        <location evidence="2">Cell membrane</location>
        <topology evidence="2">Lipid-anchor</topology>
    </subcellularLocation>
</comment>
<dbReference type="AlphaFoldDB" id="A0A1H8IUZ7"/>
<accession>A0A1H8IUZ7</accession>
<dbReference type="Pfam" id="PF12849">
    <property type="entry name" value="PBP_like_2"/>
    <property type="match status" value="1"/>
</dbReference>
<keyword evidence="5" id="KW-0813">Transport</keyword>
<feature type="transmembrane region" description="Helical" evidence="9">
    <location>
        <begin position="32"/>
        <end position="53"/>
    </location>
</feature>
<evidence type="ECO:0000256" key="4">
    <source>
        <dbReference type="ARBA" id="ARBA00011529"/>
    </source>
</evidence>
<dbReference type="EMBL" id="FOBW01000018">
    <property type="protein sequence ID" value="SEN71787.1"/>
    <property type="molecule type" value="Genomic_DNA"/>
</dbReference>
<dbReference type="PANTHER" id="PTHR30570">
    <property type="entry name" value="PERIPLASMIC PHOSPHATE BINDING COMPONENT OF PHOSPHATE ABC TRANSPORTER"/>
    <property type="match status" value="1"/>
</dbReference>
<dbReference type="InterPro" id="IPR024370">
    <property type="entry name" value="PBP_domain"/>
</dbReference>
<evidence type="ECO:0000256" key="8">
    <source>
        <dbReference type="ARBA" id="ARBA00023288"/>
    </source>
</evidence>